<dbReference type="Proteomes" id="UP001140234">
    <property type="component" value="Unassembled WGS sequence"/>
</dbReference>
<evidence type="ECO:0000313" key="1">
    <source>
        <dbReference type="EMBL" id="KAJ2760565.1"/>
    </source>
</evidence>
<name>A0ACC1JKB2_9FUNG</name>
<organism evidence="1 2">
    <name type="scientific">Coemansia nantahalensis</name>
    <dbReference type="NCBI Taxonomy" id="2789366"/>
    <lineage>
        <taxon>Eukaryota</taxon>
        <taxon>Fungi</taxon>
        <taxon>Fungi incertae sedis</taxon>
        <taxon>Zoopagomycota</taxon>
        <taxon>Kickxellomycotina</taxon>
        <taxon>Kickxellomycetes</taxon>
        <taxon>Kickxellales</taxon>
        <taxon>Kickxellaceae</taxon>
        <taxon>Coemansia</taxon>
    </lineage>
</organism>
<accession>A0ACC1JKB2</accession>
<dbReference type="EC" id="2.7.11.1" evidence="1"/>
<keyword evidence="1" id="KW-0418">Kinase</keyword>
<proteinExistence type="predicted"/>
<keyword evidence="2" id="KW-1185">Reference proteome</keyword>
<dbReference type="EMBL" id="JANBUJ010003466">
    <property type="protein sequence ID" value="KAJ2760565.1"/>
    <property type="molecule type" value="Genomic_DNA"/>
</dbReference>
<protein>
    <submittedName>
        <fullName evidence="1">3-phosphoinositide dependent protein kinase-1</fullName>
        <ecNumber evidence="1">2.7.11.1</ecNumber>
    </submittedName>
</protein>
<reference evidence="1" key="1">
    <citation type="submission" date="2022-07" db="EMBL/GenBank/DDBJ databases">
        <title>Phylogenomic reconstructions and comparative analyses of Kickxellomycotina fungi.</title>
        <authorList>
            <person name="Reynolds N.K."/>
            <person name="Stajich J.E."/>
            <person name="Barry K."/>
            <person name="Grigoriev I.V."/>
            <person name="Crous P."/>
            <person name="Smith M.E."/>
        </authorList>
    </citation>
    <scope>NUCLEOTIDE SEQUENCE</scope>
    <source>
        <strain evidence="1">CBS 109366</strain>
    </source>
</reference>
<feature type="non-terminal residue" evidence="1">
    <location>
        <position position="191"/>
    </location>
</feature>
<sequence length="191" mass="20664">MRGRPRIPPKPANLRPNNPSLAADAAGALNAVGDSPAPSLHTAALALDAAAATPTPVPDLPQRPHHGEGSTADNARSAAASAAPDSIGRQSARKRAVTDFEFGRTLGEGSYSTVVEATERMTGRVYAAKILDKRHIIKEKKIKYVNIERDILQALHHPFVVRLHYAFQDSQSLYFIIDMASNGELLAWIRK</sequence>
<evidence type="ECO:0000313" key="2">
    <source>
        <dbReference type="Proteomes" id="UP001140234"/>
    </source>
</evidence>
<gene>
    <name evidence="1" type="primary">PDPK1_1</name>
    <name evidence="1" type="ORF">IWQ57_006273</name>
</gene>
<keyword evidence="1" id="KW-0808">Transferase</keyword>
<comment type="caution">
    <text evidence="1">The sequence shown here is derived from an EMBL/GenBank/DDBJ whole genome shotgun (WGS) entry which is preliminary data.</text>
</comment>